<evidence type="ECO:0000256" key="1">
    <source>
        <dbReference type="SAM" id="Phobius"/>
    </source>
</evidence>
<reference evidence="2 3" key="1">
    <citation type="journal article" date="2000" name="Nature">
        <title>The genome sequence of the plant pathogen Xylella fastidiosa.</title>
        <authorList>
            <person name="Simpson A.J."/>
            <person name="Reinach F.C."/>
            <person name="Arruda P."/>
            <person name="Abreu F.A."/>
            <person name="Acencio M."/>
            <person name="Alvarenga R."/>
            <person name="Alves L.M."/>
            <person name="Araya J.E."/>
            <person name="Baia G.S."/>
            <person name="Baptista C.S."/>
            <person name="Barros M.H."/>
            <person name="Bonaccorsi E.D."/>
            <person name="Bordin S."/>
            <person name="Bove J.M."/>
            <person name="Briones M.R."/>
            <person name="Bueno M.R."/>
            <person name="Camargo A.A."/>
            <person name="Camargo L.E."/>
            <person name="Carraro D.M."/>
            <person name="Carrer H."/>
            <person name="Colauto N.B."/>
            <person name="Colombo C."/>
            <person name="Costa F.F."/>
            <person name="Costa M.C."/>
            <person name="Costa-Neto C.M."/>
            <person name="Coutinho L.L."/>
            <person name="Cristofani M."/>
            <person name="Dias-Neto E."/>
            <person name="Docena C."/>
            <person name="El-Dorry H."/>
            <person name="Facincani A.P."/>
            <person name="Ferreira A.J."/>
            <person name="Ferreira V.C."/>
            <person name="Ferro J.A."/>
            <person name="Fraga J.S."/>
            <person name="Franca S.C."/>
            <person name="Franco M.C."/>
            <person name="Frohme M."/>
            <person name="Furlan L.R."/>
            <person name="Garnier M."/>
            <person name="Goldman G.H."/>
            <person name="Goldman M.H."/>
            <person name="Gomes S.L."/>
            <person name="Gruber A."/>
            <person name="Ho P.L."/>
            <person name="Hoheisel J.D."/>
            <person name="Junqueira M.L."/>
            <person name="Kemper E.L."/>
            <person name="Kitajima J.P."/>
            <person name="Krieger J.E."/>
            <person name="Kuramae E.E."/>
            <person name="Laigret F."/>
            <person name="Lambais M.R."/>
            <person name="Leite L.C."/>
            <person name="Lemos E.G."/>
            <person name="Lemos M.V."/>
            <person name="Lopes S.A."/>
            <person name="Lopes C.R."/>
            <person name="Machado J.A."/>
            <person name="Machado M.A."/>
            <person name="Madeira A.M."/>
            <person name="Madeira H.M."/>
            <person name="Marino C.L."/>
            <person name="Marques M.V."/>
            <person name="Martins E.A."/>
            <person name="Martins E.M."/>
            <person name="Matsukuma A.Y."/>
            <person name="Menck C.F."/>
            <person name="Miracca E.C."/>
            <person name="Miyaki C.Y."/>
            <person name="Monteriro-Vitorello C.B."/>
            <person name="Moon D.H."/>
            <person name="Nagai M.A."/>
            <person name="Nascimento A.L."/>
            <person name="Netto L.E."/>
            <person name="Nhani A.Jr."/>
            <person name="Nobrega F.G."/>
            <person name="Nunes L.R."/>
            <person name="Oliveira M.A."/>
            <person name="de Oliveira M.C."/>
            <person name="de Oliveira R.C."/>
            <person name="Palmieri D.A."/>
            <person name="Paris A."/>
            <person name="Peixoto B.R."/>
            <person name="Pereira G.A."/>
            <person name="Pereira H.A.Jr."/>
            <person name="Pesquero J.B."/>
            <person name="Quaggio R.B."/>
            <person name="Roberto P.G."/>
            <person name="Rodrigues V."/>
            <person name="de M Rosa A.J."/>
            <person name="de Rosa V.E.Jr."/>
            <person name="de Sa R.G."/>
            <person name="Santelli R.V."/>
            <person name="Sawasaki H.E."/>
            <person name="da Silva A.C."/>
            <person name="da Silva A.M."/>
            <person name="da Silva F.R."/>
            <person name="da Silva W.A.Jr."/>
            <person name="da Silveira J.F."/>
            <person name="Silvestri M.L."/>
            <person name="Siqueira W.J."/>
            <person name="de Souza A.A."/>
            <person name="de Souza A.P."/>
            <person name="Terenzi M.F."/>
            <person name="Truffi D."/>
            <person name="Tsai S.M."/>
            <person name="Tsuhako M.H."/>
            <person name="Vallada H."/>
            <person name="Van Sluys M.A."/>
            <person name="Verjovski-Almeida S."/>
            <person name="Vettore A.L."/>
            <person name="Zago M.A."/>
            <person name="Zatz M."/>
            <person name="Meidanis J."/>
            <person name="Setubal J.C."/>
        </authorList>
    </citation>
    <scope>NUCLEOTIDE SEQUENCE [LARGE SCALE GENOMIC DNA]</scope>
    <source>
        <strain evidence="2 3">9a5c</strain>
    </source>
</reference>
<proteinExistence type="predicted"/>
<dbReference type="Proteomes" id="UP000000812">
    <property type="component" value="Chromosome"/>
</dbReference>
<sequence length="57" mass="7087">MKCGFRFLSWHQIVMHYINYQDRKNYFQRVVGSELSCLACYVCIAYYQTSWQWWFMG</sequence>
<gene>
    <name evidence="2" type="ordered locus">XF_1352</name>
</gene>
<evidence type="ECO:0000313" key="2">
    <source>
        <dbReference type="EMBL" id="AAF84161.1"/>
    </source>
</evidence>
<dbReference type="KEGG" id="xfa:XF_1352"/>
<feature type="transmembrane region" description="Helical" evidence="1">
    <location>
        <begin position="26"/>
        <end position="47"/>
    </location>
</feature>
<name>Q9PDM7_XYLFA</name>
<keyword evidence="1" id="KW-1133">Transmembrane helix</keyword>
<dbReference type="PIR" id="G82691">
    <property type="entry name" value="G82691"/>
</dbReference>
<keyword evidence="1" id="KW-0812">Transmembrane</keyword>
<dbReference type="AlphaFoldDB" id="Q9PDM7"/>
<dbReference type="HOGENOM" id="CLU_2995763_0_0_6"/>
<organism evidence="2 3">
    <name type="scientific">Xylella fastidiosa (strain 9a5c)</name>
    <dbReference type="NCBI Taxonomy" id="160492"/>
    <lineage>
        <taxon>Bacteria</taxon>
        <taxon>Pseudomonadati</taxon>
        <taxon>Pseudomonadota</taxon>
        <taxon>Gammaproteobacteria</taxon>
        <taxon>Lysobacterales</taxon>
        <taxon>Lysobacteraceae</taxon>
        <taxon>Xylella</taxon>
    </lineage>
</organism>
<evidence type="ECO:0000313" key="3">
    <source>
        <dbReference type="Proteomes" id="UP000000812"/>
    </source>
</evidence>
<accession>Q9PDM7</accession>
<keyword evidence="1" id="KW-0472">Membrane</keyword>
<protein>
    <submittedName>
        <fullName evidence="2">Uncharacterized protein</fullName>
    </submittedName>
</protein>
<dbReference type="EMBL" id="AE003849">
    <property type="protein sequence ID" value="AAF84161.1"/>
    <property type="molecule type" value="Genomic_DNA"/>
</dbReference>